<keyword evidence="2" id="KW-0238">DNA-binding</keyword>
<gene>
    <name evidence="5" type="ORF">NAG76_03125</name>
</gene>
<dbReference type="Pfam" id="PF02311">
    <property type="entry name" value="AraC_binding"/>
    <property type="match status" value="1"/>
</dbReference>
<proteinExistence type="predicted"/>
<evidence type="ECO:0000256" key="3">
    <source>
        <dbReference type="ARBA" id="ARBA00023163"/>
    </source>
</evidence>
<accession>A0A9J6ZGU6</accession>
<dbReference type="Gene3D" id="1.10.10.60">
    <property type="entry name" value="Homeodomain-like"/>
    <property type="match status" value="2"/>
</dbReference>
<dbReference type="GO" id="GO:0043565">
    <property type="term" value="F:sequence-specific DNA binding"/>
    <property type="evidence" value="ECO:0007669"/>
    <property type="project" value="InterPro"/>
</dbReference>
<dbReference type="InterPro" id="IPR009057">
    <property type="entry name" value="Homeodomain-like_sf"/>
</dbReference>
<dbReference type="CDD" id="cd02208">
    <property type="entry name" value="cupin_RmlC-like"/>
    <property type="match status" value="1"/>
</dbReference>
<dbReference type="PANTHER" id="PTHR43280">
    <property type="entry name" value="ARAC-FAMILY TRANSCRIPTIONAL REGULATOR"/>
    <property type="match status" value="1"/>
</dbReference>
<dbReference type="InterPro" id="IPR003313">
    <property type="entry name" value="AraC-bd"/>
</dbReference>
<dbReference type="EMBL" id="CP097899">
    <property type="protein sequence ID" value="URN95268.1"/>
    <property type="molecule type" value="Genomic_DNA"/>
</dbReference>
<organism evidence="5 6">
    <name type="scientific">Candidatus Pristimantibacillus lignocellulolyticus</name>
    <dbReference type="NCBI Taxonomy" id="2994561"/>
    <lineage>
        <taxon>Bacteria</taxon>
        <taxon>Bacillati</taxon>
        <taxon>Bacillota</taxon>
        <taxon>Bacilli</taxon>
        <taxon>Bacillales</taxon>
        <taxon>Paenibacillaceae</taxon>
        <taxon>Candidatus Pristimantibacillus</taxon>
    </lineage>
</organism>
<dbReference type="KEGG" id="plig:NAG76_03125"/>
<dbReference type="SUPFAM" id="SSF51215">
    <property type="entry name" value="Regulatory protein AraC"/>
    <property type="match status" value="1"/>
</dbReference>
<protein>
    <submittedName>
        <fullName evidence="5">AraC family transcriptional regulator</fullName>
    </submittedName>
</protein>
<keyword evidence="3" id="KW-0804">Transcription</keyword>
<evidence type="ECO:0000313" key="5">
    <source>
        <dbReference type="EMBL" id="URN95268.1"/>
    </source>
</evidence>
<dbReference type="PROSITE" id="PS01124">
    <property type="entry name" value="HTH_ARAC_FAMILY_2"/>
    <property type="match status" value="1"/>
</dbReference>
<dbReference type="GO" id="GO:0003700">
    <property type="term" value="F:DNA-binding transcription factor activity"/>
    <property type="evidence" value="ECO:0007669"/>
    <property type="project" value="InterPro"/>
</dbReference>
<feature type="domain" description="HTH araC/xylS-type" evidence="4">
    <location>
        <begin position="179"/>
        <end position="279"/>
    </location>
</feature>
<evidence type="ECO:0000256" key="1">
    <source>
        <dbReference type="ARBA" id="ARBA00023015"/>
    </source>
</evidence>
<sequence>MLPFRLFQNYSNQSYPLSLYSCGLHEQTSQNRPIGYPTLQCFINFEGEGVFHFAGQQKIILEVGQVLLVPGKLAHEYYPEQDQMWILGYMGISGYLAESLISASAIPMLTPISLNYDQLQQTSERIHQMWNSHYDEEQHVDRNISVQLYDWLIVLSQIVALKEKPSAVVHSTPSTHALQRAVHLLQQHYNENIRIANIAYAVGYSVQHFQRLFKETYGVNPLTYLQRLRLEQAILLLESKENIHLTIQEISNLVGMDTNYFIRLFKKEHGITPAQYRHQYRQYS</sequence>
<dbReference type="InterPro" id="IPR037923">
    <property type="entry name" value="HTH-like"/>
</dbReference>
<dbReference type="Pfam" id="PF12833">
    <property type="entry name" value="HTH_18"/>
    <property type="match status" value="1"/>
</dbReference>
<dbReference type="InterPro" id="IPR018062">
    <property type="entry name" value="HTH_AraC-typ_CS"/>
</dbReference>
<dbReference type="Proteomes" id="UP001056756">
    <property type="component" value="Chromosome"/>
</dbReference>
<name>A0A9J6ZGU6_9BACL</name>
<dbReference type="PROSITE" id="PS00041">
    <property type="entry name" value="HTH_ARAC_FAMILY_1"/>
    <property type="match status" value="1"/>
</dbReference>
<dbReference type="PANTHER" id="PTHR43280:SF2">
    <property type="entry name" value="HTH-TYPE TRANSCRIPTIONAL REGULATOR EXSA"/>
    <property type="match status" value="1"/>
</dbReference>
<dbReference type="SUPFAM" id="SSF46689">
    <property type="entry name" value="Homeodomain-like"/>
    <property type="match status" value="2"/>
</dbReference>
<evidence type="ECO:0000313" key="6">
    <source>
        <dbReference type="Proteomes" id="UP001056756"/>
    </source>
</evidence>
<dbReference type="PROSITE" id="PS51257">
    <property type="entry name" value="PROKAR_LIPOPROTEIN"/>
    <property type="match status" value="1"/>
</dbReference>
<dbReference type="SMART" id="SM00342">
    <property type="entry name" value="HTH_ARAC"/>
    <property type="match status" value="1"/>
</dbReference>
<dbReference type="InterPro" id="IPR018060">
    <property type="entry name" value="HTH_AraC"/>
</dbReference>
<dbReference type="AlphaFoldDB" id="A0A9J6ZGU6"/>
<evidence type="ECO:0000259" key="4">
    <source>
        <dbReference type="PROSITE" id="PS01124"/>
    </source>
</evidence>
<keyword evidence="1" id="KW-0805">Transcription regulation</keyword>
<evidence type="ECO:0000256" key="2">
    <source>
        <dbReference type="ARBA" id="ARBA00023125"/>
    </source>
</evidence>
<reference evidence="5" key="1">
    <citation type="submission" date="2022-05" db="EMBL/GenBank/DDBJ databases">
        <title>Novel bacterial taxa in a minimal lignocellulolytic consortium and its capacity to transform plastics disclosed by genome-resolved metagenomics.</title>
        <authorList>
            <person name="Rodriguez C.A.D."/>
            <person name="Diaz-Garcia L."/>
            <person name="Herrera K."/>
            <person name="Tarazona N.A."/>
            <person name="Sproer C."/>
            <person name="Overmann J."/>
            <person name="Jimenez D.J."/>
        </authorList>
    </citation>
    <scope>NUCLEOTIDE SEQUENCE</scope>
    <source>
        <strain evidence="5">MAG5</strain>
    </source>
</reference>